<accession>A0A7J5BPA3</accession>
<name>A0A7J5BPA3_9MICO</name>
<dbReference type="AlphaFoldDB" id="A0A7J5BPA3"/>
<sequence>MPNDAHDEAASSLGAHMAAELSTQPQNWATAADIATTAALPEHGARVAVIGCGTSWFTAQAYASLRNTAGLGLTDAYQATEVELGRGYDAVVAITRSGTTSEVLRVIDENAGRVPVYGIVGDGSSPFATAVDHLVPLSFADERSVVQTRFATSVLALLRAHLGESLDGAIADAERMLAVEIDADLVQAEQIAFLGTGWTLGLAHEAALKNREASQSWTESYLAMDYRHGPISIARPGRATWVFGAPPVGLGDEVRGLGATFVEHPDTDPLAQLVYAHRIALARARARDLDPDVPRGLSRAVILN</sequence>
<dbReference type="SUPFAM" id="SSF53697">
    <property type="entry name" value="SIS domain"/>
    <property type="match status" value="1"/>
</dbReference>
<dbReference type="GO" id="GO:0097367">
    <property type="term" value="F:carbohydrate derivative binding"/>
    <property type="evidence" value="ECO:0007669"/>
    <property type="project" value="InterPro"/>
</dbReference>
<proteinExistence type="predicted"/>
<dbReference type="InterPro" id="IPR046348">
    <property type="entry name" value="SIS_dom_sf"/>
</dbReference>
<dbReference type="Proteomes" id="UP000467240">
    <property type="component" value="Unassembled WGS sequence"/>
</dbReference>
<keyword evidence="4" id="KW-1185">Reference proteome</keyword>
<dbReference type="GO" id="GO:0016853">
    <property type="term" value="F:isomerase activity"/>
    <property type="evidence" value="ECO:0007669"/>
    <property type="project" value="UniProtKB-KW"/>
</dbReference>
<dbReference type="GO" id="GO:1901135">
    <property type="term" value="P:carbohydrate derivative metabolic process"/>
    <property type="evidence" value="ECO:0007669"/>
    <property type="project" value="InterPro"/>
</dbReference>
<dbReference type="EMBL" id="WBJZ01000017">
    <property type="protein sequence ID" value="KAB1654798.1"/>
    <property type="molecule type" value="Genomic_DNA"/>
</dbReference>
<dbReference type="InterPro" id="IPR001347">
    <property type="entry name" value="SIS_dom"/>
</dbReference>
<dbReference type="RefSeq" id="WP_158041374.1">
    <property type="nucleotide sequence ID" value="NZ_JACCFV010000001.1"/>
</dbReference>
<comment type="caution">
    <text evidence="3">The sequence shown here is derived from an EMBL/GenBank/DDBJ whole genome shotgun (WGS) entry which is preliminary data.</text>
</comment>
<keyword evidence="1" id="KW-0677">Repeat</keyword>
<gene>
    <name evidence="3" type="ORF">F8O01_12930</name>
</gene>
<dbReference type="PROSITE" id="PS51464">
    <property type="entry name" value="SIS"/>
    <property type="match status" value="1"/>
</dbReference>
<keyword evidence="3" id="KW-0413">Isomerase</keyword>
<organism evidence="3 4">
    <name type="scientific">Pseudoclavibacter chungangensis</name>
    <dbReference type="NCBI Taxonomy" id="587635"/>
    <lineage>
        <taxon>Bacteria</taxon>
        <taxon>Bacillati</taxon>
        <taxon>Actinomycetota</taxon>
        <taxon>Actinomycetes</taxon>
        <taxon>Micrococcales</taxon>
        <taxon>Microbacteriaceae</taxon>
        <taxon>Pseudoclavibacter</taxon>
    </lineage>
</organism>
<reference evidence="3 4" key="1">
    <citation type="submission" date="2019-09" db="EMBL/GenBank/DDBJ databases">
        <title>Phylogeny of genus Pseudoclavibacter and closely related genus.</title>
        <authorList>
            <person name="Li Y."/>
        </authorList>
    </citation>
    <scope>NUCLEOTIDE SEQUENCE [LARGE SCALE GENOMIC DNA]</scope>
    <source>
        <strain evidence="3 4">DSM 23821</strain>
    </source>
</reference>
<protein>
    <submittedName>
        <fullName evidence="3">Sugar isomerase</fullName>
    </submittedName>
</protein>
<evidence type="ECO:0000259" key="2">
    <source>
        <dbReference type="PROSITE" id="PS51464"/>
    </source>
</evidence>
<dbReference type="PANTHER" id="PTHR10937">
    <property type="entry name" value="GLUCOSAMINE--FRUCTOSE-6-PHOSPHATE AMINOTRANSFERASE, ISOMERIZING"/>
    <property type="match status" value="1"/>
</dbReference>
<evidence type="ECO:0000256" key="1">
    <source>
        <dbReference type="ARBA" id="ARBA00022737"/>
    </source>
</evidence>
<feature type="domain" description="SIS" evidence="2">
    <location>
        <begin position="37"/>
        <end position="174"/>
    </location>
</feature>
<dbReference type="CDD" id="cd05008">
    <property type="entry name" value="SIS_GlmS_GlmD_1"/>
    <property type="match status" value="1"/>
</dbReference>
<dbReference type="Gene3D" id="3.40.50.10490">
    <property type="entry name" value="Glucose-6-phosphate isomerase like protein, domain 1"/>
    <property type="match status" value="2"/>
</dbReference>
<dbReference type="InterPro" id="IPR035466">
    <property type="entry name" value="GlmS/AgaS_SIS"/>
</dbReference>
<evidence type="ECO:0000313" key="3">
    <source>
        <dbReference type="EMBL" id="KAB1654798.1"/>
    </source>
</evidence>
<evidence type="ECO:0000313" key="4">
    <source>
        <dbReference type="Proteomes" id="UP000467240"/>
    </source>
</evidence>
<dbReference type="OrthoDB" id="367283at2"/>